<comment type="caution">
    <text evidence="2">The sequence shown here is derived from an EMBL/GenBank/DDBJ whole genome shotgun (WGS) entry which is preliminary data.</text>
</comment>
<dbReference type="EMBL" id="JACHEO010000026">
    <property type="protein sequence ID" value="MBB5349454.1"/>
    <property type="molecule type" value="Genomic_DNA"/>
</dbReference>
<dbReference type="Pfam" id="PF00881">
    <property type="entry name" value="Nitroreductase"/>
    <property type="match status" value="1"/>
</dbReference>
<dbReference type="PANTHER" id="PTHR23026">
    <property type="entry name" value="NADPH NITROREDUCTASE"/>
    <property type="match status" value="1"/>
</dbReference>
<dbReference type="InterPro" id="IPR000415">
    <property type="entry name" value="Nitroreductase-like"/>
</dbReference>
<evidence type="ECO:0000313" key="2">
    <source>
        <dbReference type="EMBL" id="MBB5349454.1"/>
    </source>
</evidence>
<dbReference type="PANTHER" id="PTHR23026:SF123">
    <property type="entry name" value="NAD(P)H NITROREDUCTASE RV3131-RELATED"/>
    <property type="match status" value="1"/>
</dbReference>
<dbReference type="Proteomes" id="UP000539642">
    <property type="component" value="Unassembled WGS sequence"/>
</dbReference>
<dbReference type="GO" id="GO:0016491">
    <property type="term" value="F:oxidoreductase activity"/>
    <property type="evidence" value="ECO:0007669"/>
    <property type="project" value="InterPro"/>
</dbReference>
<dbReference type="RefSeq" id="WP_183352247.1">
    <property type="nucleotide sequence ID" value="NZ_JACHEO010000026.1"/>
</dbReference>
<dbReference type="Gene3D" id="3.40.109.10">
    <property type="entry name" value="NADH Oxidase"/>
    <property type="match status" value="1"/>
</dbReference>
<keyword evidence="3" id="KW-1185">Reference proteome</keyword>
<sequence length="203" mass="22476">MNGTHPNPTLETIFRRHSIRQFQEAPVDEKLIKIILDAANQAPSAHNQQSWRFVVLREKKRLELAHLVAGRAGDFPKPSSSILRMASRCLASAPVVISVNNTGSLIAHGSELFNLAPERSRDFFRTMEIQSSAAAVENLLLAATSLGLGSVWLGILYLIKDEVLTFLGENKGEFMAVIPIGYPKKNQGGPQKKPLQYVLKEFD</sequence>
<gene>
    <name evidence="2" type="ORF">HNQ81_003208</name>
</gene>
<evidence type="ECO:0000259" key="1">
    <source>
        <dbReference type="Pfam" id="PF00881"/>
    </source>
</evidence>
<dbReference type="SUPFAM" id="SSF55469">
    <property type="entry name" value="FMN-dependent nitroreductase-like"/>
    <property type="match status" value="1"/>
</dbReference>
<protein>
    <submittedName>
        <fullName evidence="2">Nitroreductase</fullName>
    </submittedName>
</protein>
<evidence type="ECO:0000313" key="3">
    <source>
        <dbReference type="Proteomes" id="UP000539642"/>
    </source>
</evidence>
<feature type="domain" description="Nitroreductase" evidence="1">
    <location>
        <begin position="14"/>
        <end position="182"/>
    </location>
</feature>
<accession>A0A840V1A8</accession>
<proteinExistence type="predicted"/>
<organism evidence="2 3">
    <name type="scientific">Desulfoprunum benzoelyticum</name>
    <dbReference type="NCBI Taxonomy" id="1506996"/>
    <lineage>
        <taxon>Bacteria</taxon>
        <taxon>Pseudomonadati</taxon>
        <taxon>Thermodesulfobacteriota</taxon>
        <taxon>Desulfobulbia</taxon>
        <taxon>Desulfobulbales</taxon>
        <taxon>Desulfobulbaceae</taxon>
        <taxon>Desulfoprunum</taxon>
    </lineage>
</organism>
<dbReference type="InterPro" id="IPR029479">
    <property type="entry name" value="Nitroreductase"/>
</dbReference>
<dbReference type="InterPro" id="IPR050627">
    <property type="entry name" value="Nitroreductase/BluB"/>
</dbReference>
<reference evidence="2 3" key="1">
    <citation type="submission" date="2020-08" db="EMBL/GenBank/DDBJ databases">
        <title>Genomic Encyclopedia of Type Strains, Phase IV (KMG-IV): sequencing the most valuable type-strain genomes for metagenomic binning, comparative biology and taxonomic classification.</title>
        <authorList>
            <person name="Goeker M."/>
        </authorList>
    </citation>
    <scope>NUCLEOTIDE SEQUENCE [LARGE SCALE GENOMIC DNA]</scope>
    <source>
        <strain evidence="2 3">DSM 28570</strain>
    </source>
</reference>
<name>A0A840V1A8_9BACT</name>
<dbReference type="AlphaFoldDB" id="A0A840V1A8"/>